<dbReference type="Proteomes" id="UP000652761">
    <property type="component" value="Unassembled WGS sequence"/>
</dbReference>
<proteinExistence type="predicted"/>
<comment type="caution">
    <text evidence="1">The sequence shown here is derived from an EMBL/GenBank/DDBJ whole genome shotgun (WGS) entry which is preliminary data.</text>
</comment>
<accession>A0A843TSZ0</accession>
<keyword evidence="2" id="KW-1185">Reference proteome</keyword>
<organism evidence="1 2">
    <name type="scientific">Colocasia esculenta</name>
    <name type="common">Wild taro</name>
    <name type="synonym">Arum esculentum</name>
    <dbReference type="NCBI Taxonomy" id="4460"/>
    <lineage>
        <taxon>Eukaryota</taxon>
        <taxon>Viridiplantae</taxon>
        <taxon>Streptophyta</taxon>
        <taxon>Embryophyta</taxon>
        <taxon>Tracheophyta</taxon>
        <taxon>Spermatophyta</taxon>
        <taxon>Magnoliopsida</taxon>
        <taxon>Liliopsida</taxon>
        <taxon>Araceae</taxon>
        <taxon>Aroideae</taxon>
        <taxon>Colocasieae</taxon>
        <taxon>Colocasia</taxon>
    </lineage>
</organism>
<dbReference type="EMBL" id="NMUH01000219">
    <property type="protein sequence ID" value="MQL74678.1"/>
    <property type="molecule type" value="Genomic_DNA"/>
</dbReference>
<evidence type="ECO:0000313" key="1">
    <source>
        <dbReference type="EMBL" id="MQL74678.1"/>
    </source>
</evidence>
<evidence type="ECO:0000313" key="2">
    <source>
        <dbReference type="Proteomes" id="UP000652761"/>
    </source>
</evidence>
<dbReference type="AlphaFoldDB" id="A0A843TSZ0"/>
<sequence length="31" mass="3740">MRKGRPKLSISFPPSFHLWWMNRGSKGPRRE</sequence>
<gene>
    <name evidence="1" type="ORF">Taro_007053</name>
</gene>
<protein>
    <submittedName>
        <fullName evidence="1">Uncharacterized protein</fullName>
    </submittedName>
</protein>
<reference evidence="1" key="1">
    <citation type="submission" date="2017-07" db="EMBL/GenBank/DDBJ databases">
        <title>Taro Niue Genome Assembly and Annotation.</title>
        <authorList>
            <person name="Atibalentja N."/>
            <person name="Keating K."/>
            <person name="Fields C.J."/>
        </authorList>
    </citation>
    <scope>NUCLEOTIDE SEQUENCE</scope>
    <source>
        <strain evidence="1">Niue_2</strain>
        <tissue evidence="1">Leaf</tissue>
    </source>
</reference>
<name>A0A843TSZ0_COLES</name>